<sequence>MKNMVKRYGFNVEASLPKVPNHPVESKEWLYGRTIINAVRVVMKAQDVQISIFGAENIPATGGALLAINHTGYYDFILGGIPAFVRGKRLVRFMAKKEIFDTPVVGSLMRAMKHVSVNRAAGASSMEDARKHIEAGELVGIFPEATVSRSFEIKELKTGAVRIAESANAPLIPLIIWGGQRIITKDIDRDLGRSHIPVFISVGEPVDTSGDPEVATQRLFEAMRTLLDETRHSYESQYGPFDGGEPWRPVSLGGGAPTLERAKLLEIAEKERRQAKRDAKKAAQAGGRRNPVTALIARLKKLIKK</sequence>
<dbReference type="AlphaFoldDB" id="A0A0M4CKB1"/>
<evidence type="ECO:0000259" key="3">
    <source>
        <dbReference type="SMART" id="SM00563"/>
    </source>
</evidence>
<reference evidence="4 5" key="1">
    <citation type="submission" date="2014-08" db="EMBL/GenBank/DDBJ databases">
        <title>Complete genome sequence of Corynebacterium deserti GIMN1.010 (=DSM 45689), isolated from desert sand in western China.</title>
        <authorList>
            <person name="Ruckert C."/>
            <person name="Albersmeier A."/>
            <person name="Kalinowski J."/>
        </authorList>
    </citation>
    <scope>NUCLEOTIDE SEQUENCE [LARGE SCALE GENOMIC DNA]</scope>
    <source>
        <strain evidence="4 5">GIMN1.010</strain>
    </source>
</reference>
<keyword evidence="1 4" id="KW-0808">Transferase</keyword>
<keyword evidence="2 4" id="KW-0012">Acyltransferase</keyword>
<name>A0A0M4CKB1_9CORY</name>
<evidence type="ECO:0000256" key="2">
    <source>
        <dbReference type="ARBA" id="ARBA00023315"/>
    </source>
</evidence>
<dbReference type="SMART" id="SM00563">
    <property type="entry name" value="PlsC"/>
    <property type="match status" value="1"/>
</dbReference>
<accession>A0A0M4CKB1</accession>
<evidence type="ECO:0000313" key="4">
    <source>
        <dbReference type="EMBL" id="ALC06946.1"/>
    </source>
</evidence>
<dbReference type="SUPFAM" id="SSF69593">
    <property type="entry name" value="Glycerol-3-phosphate (1)-acyltransferase"/>
    <property type="match status" value="1"/>
</dbReference>
<dbReference type="PANTHER" id="PTHR10434">
    <property type="entry name" value="1-ACYL-SN-GLYCEROL-3-PHOSPHATE ACYLTRANSFERASE"/>
    <property type="match status" value="1"/>
</dbReference>
<dbReference type="PANTHER" id="PTHR10434:SF55">
    <property type="entry name" value="POSSIBLE ACYLTRANSFERASE"/>
    <property type="match status" value="1"/>
</dbReference>
<protein>
    <submittedName>
        <fullName evidence="4">Acyltransferase</fullName>
    </submittedName>
</protein>
<dbReference type="Pfam" id="PF01553">
    <property type="entry name" value="Acyltransferase"/>
    <property type="match status" value="1"/>
</dbReference>
<dbReference type="KEGG" id="cdx:CDES_13010"/>
<proteinExistence type="predicted"/>
<organism evidence="4 5">
    <name type="scientific">Corynebacterium deserti GIMN1.010</name>
    <dbReference type="NCBI Taxonomy" id="931089"/>
    <lineage>
        <taxon>Bacteria</taxon>
        <taxon>Bacillati</taxon>
        <taxon>Actinomycetota</taxon>
        <taxon>Actinomycetes</taxon>
        <taxon>Mycobacteriales</taxon>
        <taxon>Corynebacteriaceae</taxon>
        <taxon>Corynebacterium</taxon>
    </lineage>
</organism>
<feature type="domain" description="Phospholipid/glycerol acyltransferase" evidence="3">
    <location>
        <begin position="64"/>
        <end position="179"/>
    </location>
</feature>
<dbReference type="CDD" id="cd07989">
    <property type="entry name" value="LPLAT_AGPAT-like"/>
    <property type="match status" value="1"/>
</dbReference>
<gene>
    <name evidence="4" type="ORF">CDES_13010</name>
</gene>
<keyword evidence="5" id="KW-1185">Reference proteome</keyword>
<evidence type="ECO:0000313" key="5">
    <source>
        <dbReference type="Proteomes" id="UP000068067"/>
    </source>
</evidence>
<dbReference type="PATRIC" id="fig|931089.4.peg.2634"/>
<dbReference type="InterPro" id="IPR002123">
    <property type="entry name" value="Plipid/glycerol_acylTrfase"/>
</dbReference>
<dbReference type="EMBL" id="CP009220">
    <property type="protein sequence ID" value="ALC06946.1"/>
    <property type="molecule type" value="Genomic_DNA"/>
</dbReference>
<dbReference type="GO" id="GO:0003841">
    <property type="term" value="F:1-acylglycerol-3-phosphate O-acyltransferase activity"/>
    <property type="evidence" value="ECO:0007669"/>
    <property type="project" value="TreeGrafter"/>
</dbReference>
<dbReference type="GO" id="GO:0006654">
    <property type="term" value="P:phosphatidic acid biosynthetic process"/>
    <property type="evidence" value="ECO:0007669"/>
    <property type="project" value="TreeGrafter"/>
</dbReference>
<evidence type="ECO:0000256" key="1">
    <source>
        <dbReference type="ARBA" id="ARBA00022679"/>
    </source>
</evidence>
<dbReference type="Proteomes" id="UP000068067">
    <property type="component" value="Chromosome"/>
</dbReference>
<dbReference type="GO" id="GO:0005886">
    <property type="term" value="C:plasma membrane"/>
    <property type="evidence" value="ECO:0007669"/>
    <property type="project" value="TreeGrafter"/>
</dbReference>
<dbReference type="STRING" id="931089.CDES_13010"/>